<proteinExistence type="predicted"/>
<evidence type="ECO:0000259" key="1">
    <source>
        <dbReference type="Pfam" id="PF04168"/>
    </source>
</evidence>
<organism evidence="2 3">
    <name type="scientific">Deinococcus depolymerans</name>
    <dbReference type="NCBI Taxonomy" id="392408"/>
    <lineage>
        <taxon>Bacteria</taxon>
        <taxon>Thermotogati</taxon>
        <taxon>Deinococcota</taxon>
        <taxon>Deinococci</taxon>
        <taxon>Deinococcales</taxon>
        <taxon>Deinococcaceae</taxon>
        <taxon>Deinococcus</taxon>
    </lineage>
</organism>
<name>A0ABN1BJX8_9DEIO</name>
<reference evidence="2 3" key="1">
    <citation type="journal article" date="2019" name="Int. J. Syst. Evol. Microbiol.">
        <title>The Global Catalogue of Microorganisms (GCM) 10K type strain sequencing project: providing services to taxonomists for standard genome sequencing and annotation.</title>
        <authorList>
            <consortium name="The Broad Institute Genomics Platform"/>
            <consortium name="The Broad Institute Genome Sequencing Center for Infectious Disease"/>
            <person name="Wu L."/>
            <person name="Ma J."/>
        </authorList>
    </citation>
    <scope>NUCLEOTIDE SEQUENCE [LARGE SCALE GENOMIC DNA]</scope>
    <source>
        <strain evidence="2 3">JCM 14368</strain>
    </source>
</reference>
<dbReference type="EMBL" id="BAAADB010000003">
    <property type="protein sequence ID" value="GAA0498352.1"/>
    <property type="molecule type" value="Genomic_DNA"/>
</dbReference>
<comment type="caution">
    <text evidence="2">The sequence shown here is derived from an EMBL/GenBank/DDBJ whole genome shotgun (WGS) entry which is preliminary data.</text>
</comment>
<dbReference type="InterPro" id="IPR051680">
    <property type="entry name" value="ATP-dep_Glu-Cys_Ligase-2"/>
</dbReference>
<dbReference type="PANTHER" id="PTHR34595:SF7">
    <property type="entry name" value="SLL1039 PROTEIN"/>
    <property type="match status" value="1"/>
</dbReference>
<accession>A0ABN1BJX8</accession>
<evidence type="ECO:0000313" key="3">
    <source>
        <dbReference type="Proteomes" id="UP001500191"/>
    </source>
</evidence>
<dbReference type="Proteomes" id="UP001500191">
    <property type="component" value="Unassembled WGS sequence"/>
</dbReference>
<dbReference type="InterPro" id="IPR007296">
    <property type="entry name" value="DUF403"/>
</dbReference>
<dbReference type="RefSeq" id="WP_343755062.1">
    <property type="nucleotide sequence ID" value="NZ_BAAADB010000003.1"/>
</dbReference>
<protein>
    <submittedName>
        <fullName evidence="2">Alpha-E domain-containing protein</fullName>
    </submittedName>
</protein>
<gene>
    <name evidence="2" type="ORF">GCM10008937_01810</name>
</gene>
<sequence length="321" mass="36277">MLLLSRLAENLYWIGRYMERAENTARLLNVNYYATLESAGRVREHWRPLLELTGGEGPVIKRYGRVDTRSATAWLAFDQDNPSSIASSLARARQNARGLRDRIPSEMWEALNRSYLNLCFETGGVMDRDGLYEYCVAAREASQFFFGIAFATLPRDEGWSFLRSGQMLERADNTVRVLQARLDSPEDPAAAGGPADPTWRALQEQRWVSVLKGASAFEAYRKSVHSGIDPRGVAGFLLFDEFFPRSVRYSAENLHDALAQIDRRHPDAHPEILRLSRWLVARLQYARVDDVLGAPGPTLPDLLVEINRVGAAIDAAYFRQE</sequence>
<keyword evidence="3" id="KW-1185">Reference proteome</keyword>
<dbReference type="Pfam" id="PF04168">
    <property type="entry name" value="Alpha-E"/>
    <property type="match status" value="1"/>
</dbReference>
<dbReference type="PANTHER" id="PTHR34595">
    <property type="entry name" value="BLR5612 PROTEIN"/>
    <property type="match status" value="1"/>
</dbReference>
<evidence type="ECO:0000313" key="2">
    <source>
        <dbReference type="EMBL" id="GAA0498352.1"/>
    </source>
</evidence>
<feature type="domain" description="DUF403" evidence="1">
    <location>
        <begin position="3"/>
        <end position="318"/>
    </location>
</feature>